<sequence length="76" mass="8348">MESSKAAEPASYKYGNVVKDPSSGFSAFGTRGVVEDSRKTSMKLIRETEATAWVLGCEDDKILTMRKDNLGKIKIC</sequence>
<keyword evidence="2" id="KW-1185">Reference proteome</keyword>
<name>A0A4Y2RFR1_ARAVE</name>
<evidence type="ECO:0000313" key="2">
    <source>
        <dbReference type="Proteomes" id="UP000499080"/>
    </source>
</evidence>
<dbReference type="AlphaFoldDB" id="A0A4Y2RFR1"/>
<gene>
    <name evidence="1" type="ORF">AVEN_268118_1</name>
</gene>
<evidence type="ECO:0000313" key="1">
    <source>
        <dbReference type="EMBL" id="GBN74607.1"/>
    </source>
</evidence>
<protein>
    <submittedName>
        <fullName evidence="1">Uncharacterized protein</fullName>
    </submittedName>
</protein>
<dbReference type="Proteomes" id="UP000499080">
    <property type="component" value="Unassembled WGS sequence"/>
</dbReference>
<proteinExistence type="predicted"/>
<accession>A0A4Y2RFR1</accession>
<reference evidence="1 2" key="1">
    <citation type="journal article" date="2019" name="Sci. Rep.">
        <title>Orb-weaving spider Araneus ventricosus genome elucidates the spidroin gene catalogue.</title>
        <authorList>
            <person name="Kono N."/>
            <person name="Nakamura H."/>
            <person name="Ohtoshi R."/>
            <person name="Moran D.A.P."/>
            <person name="Shinohara A."/>
            <person name="Yoshida Y."/>
            <person name="Fujiwara M."/>
            <person name="Mori M."/>
            <person name="Tomita M."/>
            <person name="Arakawa K."/>
        </authorList>
    </citation>
    <scope>NUCLEOTIDE SEQUENCE [LARGE SCALE GENOMIC DNA]</scope>
</reference>
<dbReference type="EMBL" id="BGPR01016940">
    <property type="protein sequence ID" value="GBN74607.1"/>
    <property type="molecule type" value="Genomic_DNA"/>
</dbReference>
<comment type="caution">
    <text evidence="1">The sequence shown here is derived from an EMBL/GenBank/DDBJ whole genome shotgun (WGS) entry which is preliminary data.</text>
</comment>
<organism evidence="1 2">
    <name type="scientific">Araneus ventricosus</name>
    <name type="common">Orbweaver spider</name>
    <name type="synonym">Epeira ventricosa</name>
    <dbReference type="NCBI Taxonomy" id="182803"/>
    <lineage>
        <taxon>Eukaryota</taxon>
        <taxon>Metazoa</taxon>
        <taxon>Ecdysozoa</taxon>
        <taxon>Arthropoda</taxon>
        <taxon>Chelicerata</taxon>
        <taxon>Arachnida</taxon>
        <taxon>Araneae</taxon>
        <taxon>Araneomorphae</taxon>
        <taxon>Entelegynae</taxon>
        <taxon>Araneoidea</taxon>
        <taxon>Araneidae</taxon>
        <taxon>Araneus</taxon>
    </lineage>
</organism>